<dbReference type="AlphaFoldDB" id="A0A9D7XR73"/>
<comment type="caution">
    <text evidence="1">The sequence shown here is derived from an EMBL/GenBank/DDBJ whole genome shotgun (WGS) entry which is preliminary data.</text>
</comment>
<sequence length="158" mass="18586">MDLKKAQRLITKLQTFLDNGNAQDISRLEKDLIKSYIIQLYDAVTDAEGVNHEQEKPIEFVEYKMPKREAAPKIDLPPLREYVPEKSESPEIPKPLYTDHVVTPPKEKLLRKKFIMNLTLNQHRLLRQKQFITTNQNLSKKLFSPLKFIIPFQKRMKG</sequence>
<evidence type="ECO:0000313" key="1">
    <source>
        <dbReference type="EMBL" id="MBK9984850.1"/>
    </source>
</evidence>
<accession>A0A9D7XR73</accession>
<reference evidence="1 2" key="1">
    <citation type="submission" date="2020-10" db="EMBL/GenBank/DDBJ databases">
        <title>Connecting structure to function with the recovery of over 1000 high-quality activated sludge metagenome-assembled genomes encoding full-length rRNA genes using long-read sequencing.</title>
        <authorList>
            <person name="Singleton C.M."/>
            <person name="Petriglieri F."/>
            <person name="Kristensen J.M."/>
            <person name="Kirkegaard R.H."/>
            <person name="Michaelsen T.Y."/>
            <person name="Andersen M.H."/>
            <person name="Karst S.M."/>
            <person name="Dueholm M.S."/>
            <person name="Nielsen P.H."/>
            <person name="Albertsen M."/>
        </authorList>
    </citation>
    <scope>NUCLEOTIDE SEQUENCE [LARGE SCALE GENOMIC DNA]</scope>
    <source>
        <strain evidence="1">Ribe_18-Q3-R11-54_MAXAC.273</strain>
    </source>
</reference>
<evidence type="ECO:0000313" key="2">
    <source>
        <dbReference type="Proteomes" id="UP000808337"/>
    </source>
</evidence>
<name>A0A9D7XR73_9BACT</name>
<protein>
    <submittedName>
        <fullName evidence="1">Uncharacterized protein</fullName>
    </submittedName>
</protein>
<dbReference type="Proteomes" id="UP000808337">
    <property type="component" value="Unassembled WGS sequence"/>
</dbReference>
<proteinExistence type="predicted"/>
<dbReference type="EMBL" id="JADKGY010000032">
    <property type="protein sequence ID" value="MBK9984850.1"/>
    <property type="molecule type" value="Genomic_DNA"/>
</dbReference>
<gene>
    <name evidence="1" type="ORF">IPP15_21220</name>
</gene>
<organism evidence="1 2">
    <name type="scientific">Candidatus Opimibacter skivensis</name>
    <dbReference type="NCBI Taxonomy" id="2982028"/>
    <lineage>
        <taxon>Bacteria</taxon>
        <taxon>Pseudomonadati</taxon>
        <taxon>Bacteroidota</taxon>
        <taxon>Saprospiria</taxon>
        <taxon>Saprospirales</taxon>
        <taxon>Saprospiraceae</taxon>
        <taxon>Candidatus Opimibacter</taxon>
    </lineage>
</organism>